<keyword evidence="2" id="KW-0472">Membrane</keyword>
<dbReference type="Proteomes" id="UP000075517">
    <property type="component" value="Unassembled WGS sequence"/>
</dbReference>
<dbReference type="AlphaFoldDB" id="A0A150NAS3"/>
<accession>A0A150NAS3</accession>
<keyword evidence="2" id="KW-0812">Transmembrane</keyword>
<feature type="compositionally biased region" description="Basic and acidic residues" evidence="1">
    <location>
        <begin position="235"/>
        <end position="263"/>
    </location>
</feature>
<feature type="region of interest" description="Disordered" evidence="1">
    <location>
        <begin position="187"/>
        <end position="272"/>
    </location>
</feature>
<keyword evidence="2" id="KW-1133">Transmembrane helix</keyword>
<evidence type="ECO:0000256" key="1">
    <source>
        <dbReference type="SAM" id="MobiDB-lite"/>
    </source>
</evidence>
<gene>
    <name evidence="3" type="ORF">B4114_2825</name>
</gene>
<evidence type="ECO:0000313" key="3">
    <source>
        <dbReference type="EMBL" id="KYD33815.1"/>
    </source>
</evidence>
<protein>
    <recommendedName>
        <fullName evidence="5">Stage II sporulation protein R</fullName>
    </recommendedName>
</protein>
<comment type="caution">
    <text evidence="3">The sequence shown here is derived from an EMBL/GenBank/DDBJ whole genome shotgun (WGS) entry which is preliminary data.</text>
</comment>
<evidence type="ECO:0000313" key="4">
    <source>
        <dbReference type="Proteomes" id="UP000075517"/>
    </source>
</evidence>
<proteinExistence type="predicted"/>
<organism evidence="3 4">
    <name type="scientific">Geobacillus stearothermophilus</name>
    <name type="common">Bacillus stearothermophilus</name>
    <dbReference type="NCBI Taxonomy" id="1422"/>
    <lineage>
        <taxon>Bacteria</taxon>
        <taxon>Bacillati</taxon>
        <taxon>Bacillota</taxon>
        <taxon>Bacilli</taxon>
        <taxon>Bacillales</taxon>
        <taxon>Anoxybacillaceae</taxon>
        <taxon>Geobacillus</taxon>
    </lineage>
</organism>
<reference evidence="3 4" key="1">
    <citation type="submission" date="2016-01" db="EMBL/GenBank/DDBJ databases">
        <title>Draft Genome Sequences of Seven Thermophilic Sporeformers Isolated from Foods.</title>
        <authorList>
            <person name="Berendsen E.M."/>
            <person name="Wells-Bennik M.H."/>
            <person name="Krawcyk A.O."/>
            <person name="De Jong A."/>
            <person name="Holsappel S."/>
            <person name="Eijlander R.T."/>
            <person name="Kuipers O.P."/>
        </authorList>
    </citation>
    <scope>NUCLEOTIDE SEQUENCE [LARGE SCALE GENOMIC DNA]</scope>
    <source>
        <strain evidence="3 4">B4114</strain>
    </source>
</reference>
<dbReference type="NCBIfam" id="TIGR02837">
    <property type="entry name" value="spore_II_R"/>
    <property type="match status" value="1"/>
</dbReference>
<dbReference type="InterPro" id="IPR014202">
    <property type="entry name" value="Spore_II_R"/>
</dbReference>
<dbReference type="RefSeq" id="WP_055358518.1">
    <property type="nucleotide sequence ID" value="NZ_LQYY01000082.1"/>
</dbReference>
<feature type="transmembrane region" description="Helical" evidence="2">
    <location>
        <begin position="12"/>
        <end position="35"/>
    </location>
</feature>
<dbReference type="Pfam" id="PF09551">
    <property type="entry name" value="Spore_II_R"/>
    <property type="match status" value="1"/>
</dbReference>
<dbReference type="EMBL" id="LQYY01000082">
    <property type="protein sequence ID" value="KYD33815.1"/>
    <property type="molecule type" value="Genomic_DNA"/>
</dbReference>
<dbReference type="PATRIC" id="fig|1422.17.peg.186"/>
<evidence type="ECO:0008006" key="5">
    <source>
        <dbReference type="Google" id="ProtNLM"/>
    </source>
</evidence>
<sequence length="295" mass="32552">MEDERTVPIMVIKGHSLAICLYITLLITGVLINLYGQQTNAGANAVVAIPDEAIRLRILANSDADKDQQLKRKVRDAVNAQINGWVAELTSVDEAKRVIRSHLPEIEQTVARVLRQEQSSQSYHVQFGSVQFPTKVYGNYVYPAGTYDALLITLGEGKGANWWCVLFPPLCFLDFSNGDAVMMAANRSPAGKNEPVSAESARSMEAGSTQNSEAVEAEAEAMRSGEQAIEQDEPKEERDAMAETEDRAVPSIHADGEKDKGDTDGQESSFVVMAEPEQQVEVKFFFKEWFSHLIP</sequence>
<evidence type="ECO:0000256" key="2">
    <source>
        <dbReference type="SAM" id="Phobius"/>
    </source>
</evidence>
<name>A0A150NAS3_GEOSE</name>